<reference evidence="1 2" key="1">
    <citation type="journal article" date="2018" name="Int. J. Syst. Evol. Microbiol.">
        <title>Methylomusa anaerophila gen. nov., sp. nov., an anaerobic methanol-utilizing bacterium isolated from a microbial fuel cell.</title>
        <authorList>
            <person name="Amano N."/>
            <person name="Yamamuro A."/>
            <person name="Miyahara M."/>
            <person name="Kouzuma A."/>
            <person name="Abe T."/>
            <person name="Watanabe K."/>
        </authorList>
    </citation>
    <scope>NUCLEOTIDE SEQUENCE [LARGE SCALE GENOMIC DNA]</scope>
    <source>
        <strain evidence="1 2">MMFC1</strain>
    </source>
</reference>
<dbReference type="SUPFAM" id="SSF143011">
    <property type="entry name" value="RelE-like"/>
    <property type="match status" value="1"/>
</dbReference>
<evidence type="ECO:0000313" key="2">
    <source>
        <dbReference type="Proteomes" id="UP000276437"/>
    </source>
</evidence>
<dbReference type="InterPro" id="IPR035093">
    <property type="entry name" value="RelE/ParE_toxin_dom_sf"/>
</dbReference>
<protein>
    <recommendedName>
        <fullName evidence="3">Plasmid stabilisation system protein</fullName>
    </recommendedName>
</protein>
<dbReference type="KEGG" id="mana:MAMMFC1_02204"/>
<dbReference type="AlphaFoldDB" id="A0A348AKC2"/>
<accession>A0A348AKC2</accession>
<dbReference type="EMBL" id="AP018449">
    <property type="protein sequence ID" value="BBB91520.1"/>
    <property type="molecule type" value="Genomic_DNA"/>
</dbReference>
<dbReference type="Proteomes" id="UP000276437">
    <property type="component" value="Chromosome"/>
</dbReference>
<dbReference type="Pfam" id="PF15781">
    <property type="entry name" value="ParE-like_toxin"/>
    <property type="match status" value="1"/>
</dbReference>
<sequence length="99" mass="11528">MKRSPSRSEMKIEQTPNFRRAYKKLHPNQVPAVNNAIRHIADNPETGEMKRGDLAGIRVYKFKIQSQLFLLAYEIEADEKVILLMALGVHENFYRDVKN</sequence>
<dbReference type="Gene3D" id="3.30.2310.20">
    <property type="entry name" value="RelE-like"/>
    <property type="match status" value="1"/>
</dbReference>
<dbReference type="InterPro" id="IPR031552">
    <property type="entry name" value="ParE-like_toxin"/>
</dbReference>
<proteinExistence type="predicted"/>
<name>A0A348AKC2_9FIRM</name>
<gene>
    <name evidence="1" type="ORF">MAMMFC1_02204</name>
</gene>
<keyword evidence="2" id="KW-1185">Reference proteome</keyword>
<evidence type="ECO:0008006" key="3">
    <source>
        <dbReference type="Google" id="ProtNLM"/>
    </source>
</evidence>
<evidence type="ECO:0000313" key="1">
    <source>
        <dbReference type="EMBL" id="BBB91520.1"/>
    </source>
</evidence>
<organism evidence="1 2">
    <name type="scientific">Methylomusa anaerophila</name>
    <dbReference type="NCBI Taxonomy" id="1930071"/>
    <lineage>
        <taxon>Bacteria</taxon>
        <taxon>Bacillati</taxon>
        <taxon>Bacillota</taxon>
        <taxon>Negativicutes</taxon>
        <taxon>Selenomonadales</taxon>
        <taxon>Sporomusaceae</taxon>
        <taxon>Methylomusa</taxon>
    </lineage>
</organism>